<feature type="chain" id="PRO_5046428317" description="Lipoprotein" evidence="1">
    <location>
        <begin position="23"/>
        <end position="255"/>
    </location>
</feature>
<protein>
    <recommendedName>
        <fullName evidence="4">Lipoprotein</fullName>
    </recommendedName>
</protein>
<evidence type="ECO:0000313" key="3">
    <source>
        <dbReference type="Proteomes" id="UP001204376"/>
    </source>
</evidence>
<name>A0ABT1T456_9SPHI</name>
<accession>A0ABT1T456</accession>
<keyword evidence="3" id="KW-1185">Reference proteome</keyword>
<keyword evidence="1" id="KW-0732">Signal</keyword>
<gene>
    <name evidence="2" type="ORF">NPE20_15605</name>
</gene>
<comment type="caution">
    <text evidence="2">The sequence shown here is derived from an EMBL/GenBank/DDBJ whole genome shotgun (WGS) entry which is preliminary data.</text>
</comment>
<reference evidence="2 3" key="1">
    <citation type="submission" date="2022-07" db="EMBL/GenBank/DDBJ databases">
        <title>Mucilaginibacter sp. JC4.</title>
        <authorList>
            <person name="Le V."/>
            <person name="Ko S.-R."/>
            <person name="Ahn C.-Y."/>
            <person name="Oh H.-M."/>
        </authorList>
    </citation>
    <scope>NUCLEOTIDE SEQUENCE [LARGE SCALE GENOMIC DNA]</scope>
    <source>
        <strain evidence="2 3">JC4</strain>
    </source>
</reference>
<sequence length="255" mass="26907">MITKFRSIAVIALLATAVFSYSSCKKDTTSKADTDNTAIGTQIALNLYNSFNGSFGNTDLGSGAPVVNSTVKNGIKLNSFTCGQVIETPVNTTTSQGDSVKNTIVGTNKKVINCDGNVVTGYTLTATTSSIGFKPTYTFDYLVKENYTLKSLAANYAKIGVNGTQTSVIKTQQKSDATKSSVQNNAYDLKDFVIDSSSRPFDITSGTATFVSTGTANGKAFSFKGTITFIGGHKVKISLDGKVITVDLLTGKPIK</sequence>
<dbReference type="RefSeq" id="WP_256539597.1">
    <property type="nucleotide sequence ID" value="NZ_JANHOH010000003.1"/>
</dbReference>
<organism evidence="2 3">
    <name type="scientific">Mucilaginibacter aquariorum</name>
    <dbReference type="NCBI Taxonomy" id="2967225"/>
    <lineage>
        <taxon>Bacteria</taxon>
        <taxon>Pseudomonadati</taxon>
        <taxon>Bacteroidota</taxon>
        <taxon>Sphingobacteriia</taxon>
        <taxon>Sphingobacteriales</taxon>
        <taxon>Sphingobacteriaceae</taxon>
        <taxon>Mucilaginibacter</taxon>
    </lineage>
</organism>
<dbReference type="Proteomes" id="UP001204376">
    <property type="component" value="Unassembled WGS sequence"/>
</dbReference>
<evidence type="ECO:0000313" key="2">
    <source>
        <dbReference type="EMBL" id="MCQ6959402.1"/>
    </source>
</evidence>
<evidence type="ECO:0008006" key="4">
    <source>
        <dbReference type="Google" id="ProtNLM"/>
    </source>
</evidence>
<proteinExistence type="predicted"/>
<evidence type="ECO:0000256" key="1">
    <source>
        <dbReference type="SAM" id="SignalP"/>
    </source>
</evidence>
<feature type="signal peptide" evidence="1">
    <location>
        <begin position="1"/>
        <end position="22"/>
    </location>
</feature>
<dbReference type="EMBL" id="JANHOH010000003">
    <property type="protein sequence ID" value="MCQ6959402.1"/>
    <property type="molecule type" value="Genomic_DNA"/>
</dbReference>